<accession>A0A1P8K1G2</accession>
<dbReference type="RefSeq" id="WP_076202439.1">
    <property type="nucleotide sequence ID" value="NZ_CP019236.1"/>
</dbReference>
<evidence type="ECO:0000313" key="1">
    <source>
        <dbReference type="EMBL" id="APW39781.1"/>
    </source>
</evidence>
<keyword evidence="2" id="KW-1185">Reference proteome</keyword>
<dbReference type="KEGG" id="rhy:RD110_23395"/>
<gene>
    <name evidence="1" type="ORF">RD110_23395</name>
</gene>
<dbReference type="EMBL" id="CP019236">
    <property type="protein sequence ID" value="APW39781.1"/>
    <property type="molecule type" value="Genomic_DNA"/>
</dbReference>
<dbReference type="Proteomes" id="UP000186609">
    <property type="component" value="Chromosome"/>
</dbReference>
<name>A0A1P8K1G2_9BURK</name>
<sequence>MLIPWIHFLKGLIAAGLIGFGLAAAAQSIEVTTATELRAAPALDAKVLARVGLGARGERTGSQGGWVKVRIVEREGWLRLTHTKSLEAAPAVAAQPAVANPITGLAGMFAATSNKPTATTGTRGLTQEQLANAQPAPAEVQQLERYAVTGDQAAQFARTGKVVGQSFEQYTGADK</sequence>
<proteinExistence type="predicted"/>
<protein>
    <submittedName>
        <fullName evidence="1">SH3 domain-containing protein</fullName>
    </submittedName>
</protein>
<evidence type="ECO:0000313" key="2">
    <source>
        <dbReference type="Proteomes" id="UP000186609"/>
    </source>
</evidence>
<organism evidence="1 2">
    <name type="scientific">Rhodoferax koreensis</name>
    <dbReference type="NCBI Taxonomy" id="1842727"/>
    <lineage>
        <taxon>Bacteria</taxon>
        <taxon>Pseudomonadati</taxon>
        <taxon>Pseudomonadota</taxon>
        <taxon>Betaproteobacteria</taxon>
        <taxon>Burkholderiales</taxon>
        <taxon>Comamonadaceae</taxon>
        <taxon>Rhodoferax</taxon>
    </lineage>
</organism>
<dbReference type="STRING" id="1842727.RD110_23395"/>
<dbReference type="AlphaFoldDB" id="A0A1P8K1G2"/>
<reference evidence="1 2" key="1">
    <citation type="submission" date="2017-01" db="EMBL/GenBank/DDBJ databases">
        <authorList>
            <person name="Mah S.A."/>
            <person name="Swanson W.J."/>
            <person name="Moy G.W."/>
            <person name="Vacquier V.D."/>
        </authorList>
    </citation>
    <scope>NUCLEOTIDE SEQUENCE [LARGE SCALE GENOMIC DNA]</scope>
    <source>
        <strain evidence="1 2">DCY110</strain>
    </source>
</reference>
<dbReference type="Gene3D" id="2.30.30.40">
    <property type="entry name" value="SH3 Domains"/>
    <property type="match status" value="1"/>
</dbReference>
<dbReference type="OrthoDB" id="8821231at2"/>